<evidence type="ECO:0000256" key="1">
    <source>
        <dbReference type="SAM" id="MobiDB-lite"/>
    </source>
</evidence>
<dbReference type="EMBL" id="BGZK01000638">
    <property type="protein sequence ID" value="GBP54043.1"/>
    <property type="molecule type" value="Genomic_DNA"/>
</dbReference>
<dbReference type="AlphaFoldDB" id="A0A4C1WSU4"/>
<evidence type="ECO:0000313" key="2">
    <source>
        <dbReference type="EMBL" id="GBP54043.1"/>
    </source>
</evidence>
<gene>
    <name evidence="2" type="ORF">EVAR_85346_1</name>
</gene>
<reference evidence="2 3" key="1">
    <citation type="journal article" date="2019" name="Commun. Biol.">
        <title>The bagworm genome reveals a unique fibroin gene that provides high tensile strength.</title>
        <authorList>
            <person name="Kono N."/>
            <person name="Nakamura H."/>
            <person name="Ohtoshi R."/>
            <person name="Tomita M."/>
            <person name="Numata K."/>
            <person name="Arakawa K."/>
        </authorList>
    </citation>
    <scope>NUCLEOTIDE SEQUENCE [LARGE SCALE GENOMIC DNA]</scope>
</reference>
<dbReference type="Proteomes" id="UP000299102">
    <property type="component" value="Unassembled WGS sequence"/>
</dbReference>
<name>A0A4C1WSU4_EUMVA</name>
<keyword evidence="3" id="KW-1185">Reference proteome</keyword>
<proteinExistence type="predicted"/>
<sequence>MSKSICRSCWVFGTFDSRRILLAGDTKARMVTGDFYDFDGNINWPSKKVPVSIQGRDLSREHITMVSTRAAPRPSPHPALQPARLQPSGCAGAPQRPIVL</sequence>
<accession>A0A4C1WSU4</accession>
<protein>
    <submittedName>
        <fullName evidence="2">Uncharacterized protein</fullName>
    </submittedName>
</protein>
<organism evidence="2 3">
    <name type="scientific">Eumeta variegata</name>
    <name type="common">Bagworm moth</name>
    <name type="synonym">Eumeta japonica</name>
    <dbReference type="NCBI Taxonomy" id="151549"/>
    <lineage>
        <taxon>Eukaryota</taxon>
        <taxon>Metazoa</taxon>
        <taxon>Ecdysozoa</taxon>
        <taxon>Arthropoda</taxon>
        <taxon>Hexapoda</taxon>
        <taxon>Insecta</taxon>
        <taxon>Pterygota</taxon>
        <taxon>Neoptera</taxon>
        <taxon>Endopterygota</taxon>
        <taxon>Lepidoptera</taxon>
        <taxon>Glossata</taxon>
        <taxon>Ditrysia</taxon>
        <taxon>Tineoidea</taxon>
        <taxon>Psychidae</taxon>
        <taxon>Oiketicinae</taxon>
        <taxon>Eumeta</taxon>
    </lineage>
</organism>
<feature type="region of interest" description="Disordered" evidence="1">
    <location>
        <begin position="68"/>
        <end position="100"/>
    </location>
</feature>
<evidence type="ECO:0000313" key="3">
    <source>
        <dbReference type="Proteomes" id="UP000299102"/>
    </source>
</evidence>
<comment type="caution">
    <text evidence="2">The sequence shown here is derived from an EMBL/GenBank/DDBJ whole genome shotgun (WGS) entry which is preliminary data.</text>
</comment>